<evidence type="ECO:0000259" key="2">
    <source>
        <dbReference type="PROSITE" id="PS50076"/>
    </source>
</evidence>
<dbReference type="SUPFAM" id="SSF46565">
    <property type="entry name" value="Chaperone J-domain"/>
    <property type="match status" value="1"/>
</dbReference>
<feature type="transmembrane region" description="Helical" evidence="1">
    <location>
        <begin position="147"/>
        <end position="168"/>
    </location>
</feature>
<dbReference type="Gene3D" id="1.10.287.110">
    <property type="entry name" value="DnaJ domain"/>
    <property type="match status" value="1"/>
</dbReference>
<dbReference type="RefSeq" id="XP_028026714.1">
    <property type="nucleotide sequence ID" value="XM_028170913.1"/>
</dbReference>
<dbReference type="InterPro" id="IPR036869">
    <property type="entry name" value="J_dom_sf"/>
</dbReference>
<name>A0A6J2JDX5_BOMMA</name>
<dbReference type="OrthoDB" id="445556at2759"/>
<proteinExistence type="predicted"/>
<dbReference type="PROSITE" id="PS50076">
    <property type="entry name" value="DNAJ_2"/>
    <property type="match status" value="1"/>
</dbReference>
<dbReference type="PANTHER" id="PTHR44825:SF1">
    <property type="entry name" value="DNAJ HOMOLOG SUBFAMILY C MEMBER 4"/>
    <property type="match status" value="1"/>
</dbReference>
<keyword evidence="3" id="KW-1185">Reference proteome</keyword>
<evidence type="ECO:0000313" key="4">
    <source>
        <dbReference type="RefSeq" id="XP_028026714.1"/>
    </source>
</evidence>
<evidence type="ECO:0000313" key="3">
    <source>
        <dbReference type="Proteomes" id="UP000504629"/>
    </source>
</evidence>
<accession>A0A6J2JDX5</accession>
<keyword evidence="1" id="KW-0812">Transmembrane</keyword>
<gene>
    <name evidence="4" type="primary">LOC114240389</name>
</gene>
<dbReference type="Proteomes" id="UP000504629">
    <property type="component" value="Unplaced"/>
</dbReference>
<feature type="domain" description="J" evidence="2">
    <location>
        <begin position="26"/>
        <end position="90"/>
    </location>
</feature>
<dbReference type="CDD" id="cd06257">
    <property type="entry name" value="DnaJ"/>
    <property type="match status" value="1"/>
</dbReference>
<keyword evidence="1" id="KW-1133">Transmembrane helix</keyword>
<reference evidence="4" key="1">
    <citation type="submission" date="2025-08" db="UniProtKB">
        <authorList>
            <consortium name="RefSeq"/>
        </authorList>
    </citation>
    <scope>IDENTIFICATION</scope>
    <source>
        <tissue evidence="4">Silk gland</tissue>
    </source>
</reference>
<dbReference type="GeneID" id="114240389"/>
<organism evidence="3 4">
    <name type="scientific">Bombyx mandarina</name>
    <name type="common">Wild silk moth</name>
    <name type="synonym">Wild silkworm</name>
    <dbReference type="NCBI Taxonomy" id="7092"/>
    <lineage>
        <taxon>Eukaryota</taxon>
        <taxon>Metazoa</taxon>
        <taxon>Ecdysozoa</taxon>
        <taxon>Arthropoda</taxon>
        <taxon>Hexapoda</taxon>
        <taxon>Insecta</taxon>
        <taxon>Pterygota</taxon>
        <taxon>Neoptera</taxon>
        <taxon>Endopterygota</taxon>
        <taxon>Lepidoptera</taxon>
        <taxon>Glossata</taxon>
        <taxon>Ditrysia</taxon>
        <taxon>Bombycoidea</taxon>
        <taxon>Bombycidae</taxon>
        <taxon>Bombycinae</taxon>
        <taxon>Bombyx</taxon>
    </lineage>
</organism>
<dbReference type="PRINTS" id="PR00625">
    <property type="entry name" value="JDOMAIN"/>
</dbReference>
<dbReference type="PANTHER" id="PTHR44825">
    <property type="match status" value="1"/>
</dbReference>
<dbReference type="InterPro" id="IPR052763">
    <property type="entry name" value="DnaJ_C4"/>
</dbReference>
<dbReference type="InterPro" id="IPR001623">
    <property type="entry name" value="DnaJ_domain"/>
</dbReference>
<dbReference type="SMART" id="SM00271">
    <property type="entry name" value="DnaJ"/>
    <property type="match status" value="1"/>
</dbReference>
<dbReference type="CTD" id="692803"/>
<evidence type="ECO:0000256" key="1">
    <source>
        <dbReference type="SAM" id="Phobius"/>
    </source>
</evidence>
<dbReference type="Pfam" id="PF00226">
    <property type="entry name" value="DnaJ"/>
    <property type="match status" value="1"/>
</dbReference>
<dbReference type="AlphaFoldDB" id="A0A6J2JDX5"/>
<protein>
    <submittedName>
        <fullName evidence="4">DnaJ-like protein 60 isoform X1</fullName>
    </submittedName>
</protein>
<keyword evidence="1" id="KW-0472">Membrane</keyword>
<dbReference type="KEGG" id="bman:114240389"/>
<sequence>MFFIKRNSDFKSLNGFIRFYSFGRRCHYDVLNLRRNCSDKEIKNAFIQLSKEYHPDKNKDAKAQERFVQIVEAYNVLGKPGTRAQYDSITEVSTGPNSYVYKTHVPYNLRKNAQYSYYYDFGSKAHSAKGNTNTYYSNESAKKMPNYYIIFTCIGITLLGAILQGYVIRNMYVGQRKQALQKSMELADELDKVRAAATGNGNEMQTRLLLDKIVTASNATVATASLGHALATDKKNISETFVPEYGIADATEDYSYECSINNDLKLLSELLQKIMEYLE</sequence>